<evidence type="ECO:0000256" key="8">
    <source>
        <dbReference type="ARBA" id="ARBA00022967"/>
    </source>
</evidence>
<comment type="caution">
    <text evidence="11">The sequence shown here is derived from an EMBL/GenBank/DDBJ whole genome shotgun (WGS) entry which is preliminary data.</text>
</comment>
<dbReference type="PATRIC" id="fig|1453497.3.peg.1034"/>
<dbReference type="EMBL" id="JFHK01000028">
    <property type="protein sequence ID" value="OAA27219.1"/>
    <property type="molecule type" value="Genomic_DNA"/>
</dbReference>
<dbReference type="Pfam" id="PF00005">
    <property type="entry name" value="ABC_tran"/>
    <property type="match status" value="2"/>
</dbReference>
<dbReference type="RefSeq" id="WP_235598549.1">
    <property type="nucleotide sequence ID" value="NZ_JFHK01000028.1"/>
</dbReference>
<keyword evidence="7 11" id="KW-0067">ATP-binding</keyword>
<organism evidence="11 12">
    <name type="scientific">Kosmotoga arenicorallina S304</name>
    <dbReference type="NCBI Taxonomy" id="1453497"/>
    <lineage>
        <taxon>Bacteria</taxon>
        <taxon>Thermotogati</taxon>
        <taxon>Thermotogota</taxon>
        <taxon>Thermotogae</taxon>
        <taxon>Kosmotogales</taxon>
        <taxon>Kosmotogaceae</taxon>
        <taxon>Kosmotoga</taxon>
    </lineage>
</organism>
<dbReference type="InterPro" id="IPR027417">
    <property type="entry name" value="P-loop_NTPase"/>
</dbReference>
<feature type="domain" description="ABC transporter" evidence="10">
    <location>
        <begin position="8"/>
        <end position="243"/>
    </location>
</feature>
<dbReference type="GO" id="GO:0005886">
    <property type="term" value="C:plasma membrane"/>
    <property type="evidence" value="ECO:0007669"/>
    <property type="project" value="UniProtKB-SubCell"/>
</dbReference>
<reference evidence="11 12" key="1">
    <citation type="submission" date="2014-02" db="EMBL/GenBank/DDBJ databases">
        <title>Kosmotoga genome sequencing.</title>
        <authorList>
            <person name="Pollo S.M."/>
            <person name="Charchuk R."/>
            <person name="Nesbo C.L."/>
        </authorList>
    </citation>
    <scope>NUCLEOTIDE SEQUENCE [LARGE SCALE GENOMIC DNA]</scope>
    <source>
        <strain evidence="11 12">S304</strain>
    </source>
</reference>
<keyword evidence="3" id="KW-1003">Cell membrane</keyword>
<evidence type="ECO:0000256" key="3">
    <source>
        <dbReference type="ARBA" id="ARBA00022475"/>
    </source>
</evidence>
<dbReference type="InterPro" id="IPR050107">
    <property type="entry name" value="ABC_carbohydrate_import_ATPase"/>
</dbReference>
<gene>
    <name evidence="11" type="ORF">AT15_05205</name>
</gene>
<dbReference type="GO" id="GO:0016887">
    <property type="term" value="F:ATP hydrolysis activity"/>
    <property type="evidence" value="ECO:0007669"/>
    <property type="project" value="InterPro"/>
</dbReference>
<evidence type="ECO:0000259" key="10">
    <source>
        <dbReference type="PROSITE" id="PS50893"/>
    </source>
</evidence>
<evidence type="ECO:0000256" key="7">
    <source>
        <dbReference type="ARBA" id="ARBA00022840"/>
    </source>
</evidence>
<dbReference type="CDD" id="cd03216">
    <property type="entry name" value="ABC_Carb_Monos_I"/>
    <property type="match status" value="1"/>
</dbReference>
<dbReference type="InterPro" id="IPR003439">
    <property type="entry name" value="ABC_transporter-like_ATP-bd"/>
</dbReference>
<keyword evidence="9" id="KW-0472">Membrane</keyword>
<dbReference type="PROSITE" id="PS00211">
    <property type="entry name" value="ABC_TRANSPORTER_1"/>
    <property type="match status" value="1"/>
</dbReference>
<evidence type="ECO:0000256" key="4">
    <source>
        <dbReference type="ARBA" id="ARBA00022597"/>
    </source>
</evidence>
<dbReference type="SMART" id="SM00382">
    <property type="entry name" value="AAA"/>
    <property type="match status" value="2"/>
</dbReference>
<dbReference type="PROSITE" id="PS50893">
    <property type="entry name" value="ABC_TRANSPORTER_2"/>
    <property type="match status" value="2"/>
</dbReference>
<evidence type="ECO:0000256" key="1">
    <source>
        <dbReference type="ARBA" id="ARBA00004202"/>
    </source>
</evidence>
<dbReference type="PANTHER" id="PTHR43790">
    <property type="entry name" value="CARBOHYDRATE TRANSPORT ATP-BINDING PROTEIN MG119-RELATED"/>
    <property type="match status" value="1"/>
</dbReference>
<dbReference type="PANTHER" id="PTHR43790:SF3">
    <property type="entry name" value="D-ALLOSE IMPORT ATP-BINDING PROTEIN ALSA-RELATED"/>
    <property type="match status" value="1"/>
</dbReference>
<keyword evidence="4" id="KW-0762">Sugar transport</keyword>
<dbReference type="AlphaFoldDB" id="A0A176JUU6"/>
<dbReference type="InterPro" id="IPR003593">
    <property type="entry name" value="AAA+_ATPase"/>
</dbReference>
<proteinExistence type="predicted"/>
<dbReference type="FunFam" id="3.40.50.300:FF:000127">
    <property type="entry name" value="Ribose import ATP-binding protein RbsA"/>
    <property type="match status" value="1"/>
</dbReference>
<feature type="domain" description="ABC transporter" evidence="10">
    <location>
        <begin position="252"/>
        <end position="496"/>
    </location>
</feature>
<dbReference type="InterPro" id="IPR017871">
    <property type="entry name" value="ABC_transporter-like_CS"/>
</dbReference>
<keyword evidence="8" id="KW-1278">Translocase</keyword>
<dbReference type="Gene3D" id="3.40.50.300">
    <property type="entry name" value="P-loop containing nucleotide triphosphate hydrolases"/>
    <property type="match status" value="2"/>
</dbReference>
<keyword evidence="6" id="KW-0547">Nucleotide-binding</keyword>
<keyword evidence="2" id="KW-0813">Transport</keyword>
<evidence type="ECO:0000313" key="11">
    <source>
        <dbReference type="EMBL" id="OAA27219.1"/>
    </source>
</evidence>
<dbReference type="STRING" id="1453497.AT15_05205"/>
<keyword evidence="12" id="KW-1185">Reference proteome</keyword>
<evidence type="ECO:0000256" key="5">
    <source>
        <dbReference type="ARBA" id="ARBA00022737"/>
    </source>
</evidence>
<dbReference type="SUPFAM" id="SSF52540">
    <property type="entry name" value="P-loop containing nucleoside triphosphate hydrolases"/>
    <property type="match status" value="2"/>
</dbReference>
<dbReference type="GO" id="GO:0005524">
    <property type="term" value="F:ATP binding"/>
    <property type="evidence" value="ECO:0007669"/>
    <property type="project" value="UniProtKB-KW"/>
</dbReference>
<accession>A0A176JUU6</accession>
<evidence type="ECO:0000256" key="2">
    <source>
        <dbReference type="ARBA" id="ARBA00022448"/>
    </source>
</evidence>
<comment type="subcellular location">
    <subcellularLocation>
        <location evidence="1">Cell membrane</location>
        <topology evidence="1">Peripheral membrane protein</topology>
    </subcellularLocation>
</comment>
<evidence type="ECO:0000313" key="12">
    <source>
        <dbReference type="Proteomes" id="UP000077339"/>
    </source>
</evidence>
<sequence>MNESGVILKMEKITKTFPGVLALDKVNFSMKKEEVHALVGENGAGKSTLIKILSGVHKPDEGKIFLNGEYVTFSNPIHAIEKGISVIYQELNLVEELSVAENIYLGKENRNWWNLRKGVLIERAEKLLNRLNFPISAREKVKNLNVSEKQLVEIAKAMATNAKVIVMDEPTATITEHEAEQLFSLMRGLKEQGVSIIFISHRLEEVFEIADSVTVLRDGKLISTGKIEQYDKNRLISDVVGRNIEDMYPKENKVTDVTAFEVEELSVPGYVDKLSFSVRKGEILGIAGLVGCGKSEVALAIYGGIKAHSKKALLDGEEFPLPSRPDISLERGILLIPEDRKSQGLVLLLSVMKNIILPNTKFVAKLGHIKWKEGRKISGNLVKMLNIKTPTLSQKVKNLSGGNQQKVVLAKGLVRKPKLIIFAEPTRGIDVGAKVEVYRLMNELANQGVGIIMISSELPEVVSMSDRVLVMHRGVQKAILEGENINQENIMAAAMGG</sequence>
<dbReference type="CDD" id="cd03215">
    <property type="entry name" value="ABC_Carb_Monos_II"/>
    <property type="match status" value="1"/>
</dbReference>
<protein>
    <submittedName>
        <fullName evidence="11">D-ribose transporter ATP-binding protein</fullName>
    </submittedName>
</protein>
<name>A0A176JUU6_9BACT</name>
<evidence type="ECO:0000256" key="6">
    <source>
        <dbReference type="ARBA" id="ARBA00022741"/>
    </source>
</evidence>
<dbReference type="Proteomes" id="UP000077339">
    <property type="component" value="Unassembled WGS sequence"/>
</dbReference>
<keyword evidence="5" id="KW-0677">Repeat</keyword>
<evidence type="ECO:0000256" key="9">
    <source>
        <dbReference type="ARBA" id="ARBA00023136"/>
    </source>
</evidence>